<dbReference type="Pfam" id="PF14416">
    <property type="entry name" value="PMR5N"/>
    <property type="match status" value="1"/>
</dbReference>
<dbReference type="GO" id="GO:0000139">
    <property type="term" value="C:Golgi membrane"/>
    <property type="evidence" value="ECO:0007669"/>
    <property type="project" value="UniProtKB-SubCell"/>
</dbReference>
<dbReference type="InterPro" id="IPR029962">
    <property type="entry name" value="TBL"/>
</dbReference>
<evidence type="ECO:0000256" key="1">
    <source>
        <dbReference type="ARBA" id="ARBA00004323"/>
    </source>
</evidence>
<keyword evidence="7" id="KW-0333">Golgi apparatus</keyword>
<dbReference type="InterPro" id="IPR026057">
    <property type="entry name" value="TBL_C"/>
</dbReference>
<name>A0A833QKY1_9POAL</name>
<keyword evidence="6" id="KW-1133">Transmembrane helix</keyword>
<evidence type="ECO:0000259" key="9">
    <source>
        <dbReference type="Pfam" id="PF13839"/>
    </source>
</evidence>
<evidence type="ECO:0000256" key="8">
    <source>
        <dbReference type="ARBA" id="ARBA00023136"/>
    </source>
</evidence>
<dbReference type="OrthoDB" id="630188at2759"/>
<feature type="domain" description="Trichome birefringence-like N-terminal" evidence="10">
    <location>
        <begin position="2"/>
        <end position="53"/>
    </location>
</feature>
<dbReference type="Pfam" id="PF13839">
    <property type="entry name" value="PC-Esterase"/>
    <property type="match status" value="1"/>
</dbReference>
<keyword evidence="5" id="KW-0735">Signal-anchor</keyword>
<comment type="subcellular location">
    <subcellularLocation>
        <location evidence="1">Golgi apparatus membrane</location>
        <topology evidence="1">Single-pass type II membrane protein</topology>
    </subcellularLocation>
</comment>
<evidence type="ECO:0000259" key="10">
    <source>
        <dbReference type="Pfam" id="PF14416"/>
    </source>
</evidence>
<evidence type="ECO:0000313" key="11">
    <source>
        <dbReference type="EMBL" id="KAF3325143.1"/>
    </source>
</evidence>
<dbReference type="AlphaFoldDB" id="A0A833QKY1"/>
<sequence>MTCDLYNGTWVRDYGGTIYTNMTCKTMPDARNCEKYGKDHDFVKWKWKPHECHLPRFHPEEFLNAVRGMNLAFVGDSVSRNHKDSLLCMLSQVESPQNTYNDIENQITKWYFETYNFTLMHLWTKFFVRYEDRKVNGSVTETDVYLDEMDPNWVNHVHEANYVVVSGGHWFFRQLNLYQQNKLIGTVFAQSQKKNTPALGWIFPMQNAFRTALNYLNYKNNYTTASSSSRSNSNTSNTSNNVRLVVVRTFAPRHYEVGPWNSGGVCNRTRPNLDLGVLSGNHLEMRNMLLEEMERVRNEGGGGGEGTVRFAAMDVTGMMDMRPDGHPGLHWDNRWNHGLSDCTHWCMPGAIDMWNELLFLTLQKYI</sequence>
<proteinExistence type="inferred from homology"/>
<evidence type="ECO:0000256" key="5">
    <source>
        <dbReference type="ARBA" id="ARBA00022968"/>
    </source>
</evidence>
<dbReference type="EMBL" id="SWLB01000020">
    <property type="protein sequence ID" value="KAF3325143.1"/>
    <property type="molecule type" value="Genomic_DNA"/>
</dbReference>
<protein>
    <submittedName>
        <fullName evidence="11">Protein ALTERED XYLOGLUCAN 4-like protein</fullName>
    </submittedName>
</protein>
<dbReference type="GO" id="GO:1990538">
    <property type="term" value="F:xylan O-acetyltransferase activity"/>
    <property type="evidence" value="ECO:0007669"/>
    <property type="project" value="UniProtKB-ARBA"/>
</dbReference>
<reference evidence="11" key="1">
    <citation type="submission" date="2020-01" db="EMBL/GenBank/DDBJ databases">
        <title>Genome sequence of Kobresia littledalei, the first chromosome-level genome in the family Cyperaceae.</title>
        <authorList>
            <person name="Qu G."/>
        </authorList>
    </citation>
    <scope>NUCLEOTIDE SEQUENCE</scope>
    <source>
        <strain evidence="11">C.B.Clarke</strain>
        <tissue evidence="11">Leaf</tissue>
    </source>
</reference>
<evidence type="ECO:0000256" key="6">
    <source>
        <dbReference type="ARBA" id="ARBA00022989"/>
    </source>
</evidence>
<gene>
    <name evidence="11" type="ORF">FCM35_KLT10214</name>
</gene>
<evidence type="ECO:0000256" key="3">
    <source>
        <dbReference type="ARBA" id="ARBA00022679"/>
    </source>
</evidence>
<keyword evidence="8" id="KW-0472">Membrane</keyword>
<dbReference type="Proteomes" id="UP000623129">
    <property type="component" value="Unassembled WGS sequence"/>
</dbReference>
<evidence type="ECO:0000256" key="2">
    <source>
        <dbReference type="ARBA" id="ARBA00007727"/>
    </source>
</evidence>
<comment type="similarity">
    <text evidence="2">Belongs to the PC-esterase family. TBL subfamily.</text>
</comment>
<feature type="domain" description="Trichome birefringence-like C-terminal" evidence="9">
    <location>
        <begin position="54"/>
        <end position="359"/>
    </location>
</feature>
<dbReference type="PANTHER" id="PTHR32285:SF28">
    <property type="entry name" value="XYLOGLUCAN O-ACETYLTRANSFERASE 2"/>
    <property type="match status" value="1"/>
</dbReference>
<keyword evidence="3" id="KW-0808">Transferase</keyword>
<evidence type="ECO:0000313" key="12">
    <source>
        <dbReference type="Proteomes" id="UP000623129"/>
    </source>
</evidence>
<keyword evidence="4" id="KW-0812">Transmembrane</keyword>
<accession>A0A833QKY1</accession>
<keyword evidence="12" id="KW-1185">Reference proteome</keyword>
<evidence type="ECO:0000256" key="4">
    <source>
        <dbReference type="ARBA" id="ARBA00022692"/>
    </source>
</evidence>
<dbReference type="InterPro" id="IPR025846">
    <property type="entry name" value="TBL_N"/>
</dbReference>
<evidence type="ECO:0000256" key="7">
    <source>
        <dbReference type="ARBA" id="ARBA00023034"/>
    </source>
</evidence>
<dbReference type="PANTHER" id="PTHR32285">
    <property type="entry name" value="PROTEIN TRICHOME BIREFRINGENCE-LIKE 9-RELATED"/>
    <property type="match status" value="1"/>
</dbReference>
<organism evidence="11 12">
    <name type="scientific">Carex littledalei</name>
    <dbReference type="NCBI Taxonomy" id="544730"/>
    <lineage>
        <taxon>Eukaryota</taxon>
        <taxon>Viridiplantae</taxon>
        <taxon>Streptophyta</taxon>
        <taxon>Embryophyta</taxon>
        <taxon>Tracheophyta</taxon>
        <taxon>Spermatophyta</taxon>
        <taxon>Magnoliopsida</taxon>
        <taxon>Liliopsida</taxon>
        <taxon>Poales</taxon>
        <taxon>Cyperaceae</taxon>
        <taxon>Cyperoideae</taxon>
        <taxon>Cariceae</taxon>
        <taxon>Carex</taxon>
        <taxon>Carex subgen. Euthyceras</taxon>
    </lineage>
</organism>
<comment type="caution">
    <text evidence="11">The sequence shown here is derived from an EMBL/GenBank/DDBJ whole genome shotgun (WGS) entry which is preliminary data.</text>
</comment>